<dbReference type="PRINTS" id="PR00132">
    <property type="entry name" value="GLHYDRLASE2"/>
</dbReference>
<reference evidence="10 11" key="1">
    <citation type="submission" date="2016-10" db="EMBL/GenBank/DDBJ databases">
        <authorList>
            <person name="de Groot N.N."/>
        </authorList>
    </citation>
    <scope>NUCLEOTIDE SEQUENCE [LARGE SCALE GENOMIC DNA]</scope>
    <source>
        <strain evidence="10 11">D31d</strain>
    </source>
</reference>
<keyword evidence="5" id="KW-0326">Glycosidase</keyword>
<dbReference type="RefSeq" id="WP_074760268.1">
    <property type="nucleotide sequence ID" value="NZ_FNRF01000001.1"/>
</dbReference>
<dbReference type="AlphaFoldDB" id="A0A1H3YMV2"/>
<dbReference type="SUPFAM" id="SSF49785">
    <property type="entry name" value="Galactose-binding domain-like"/>
    <property type="match status" value="1"/>
</dbReference>
<dbReference type="SUPFAM" id="SSF49303">
    <property type="entry name" value="beta-Galactosidase/glucuronidase domain"/>
    <property type="match status" value="1"/>
</dbReference>
<evidence type="ECO:0000259" key="8">
    <source>
        <dbReference type="Pfam" id="PF02836"/>
    </source>
</evidence>
<dbReference type="Gene3D" id="3.20.20.80">
    <property type="entry name" value="Glycosidases"/>
    <property type="match status" value="1"/>
</dbReference>
<proteinExistence type="inferred from homology"/>
<sequence>MKKLLTTMLLAASGVLAASAANEPLPLIQNVQAYESCSLNGDWNYIVDVQEEGYYDYRMNPMRNGFFINAKPQKPEDLIEYDFDKSPTMKIPSDWNTQDEKLFFYEGTVWFKKSFQAVPMTECRTLLYFGAVNYDCHVWVNGKKAGHHVGGFTPFNYDISDLLKKGENTVIVKVDNKRHAEDVPTQIFDWWNYGGITRDVKLVKVPMNYLENYDLQLNKAANKVKVRELAFSAKMNAKEAGHQVEVYIPELKLKQQFTTDAEGKVSGILKVAAKKLQLWCPENPKRYDVQLTLDAGMVADSIGFRTIETRGKQILLNGKPIFLKGISIHNEKPNGGGRANSVEDAHTLLSWAKELGCNFVRLAHYPHHEEMVREAERMGILVWSEIPVYWTIAWTNPNTFANAKQQLTDMIARDHNRANVIIWSIANETPHSAERDKFLGGLAKYARTLDNTRLISMAMEVTGASNYVNRLNDNMNEYVDVVSFNQYIGWYRDVNDAPKMKWVIPYDKPVIISEFGGGARYGYHGAKNQRWTEEFQENLYKENTAMLDKIEGLAGTTPWILKDFRSPRRVLPGVQDYYNRKGLVSDKGEKKLAFYVLKKWYETK</sequence>
<feature type="signal peptide" evidence="6">
    <location>
        <begin position="1"/>
        <end position="20"/>
    </location>
</feature>
<dbReference type="SUPFAM" id="SSF51445">
    <property type="entry name" value="(Trans)glycosidases"/>
    <property type="match status" value="1"/>
</dbReference>
<evidence type="ECO:0000256" key="4">
    <source>
        <dbReference type="ARBA" id="ARBA00022801"/>
    </source>
</evidence>
<protein>
    <recommendedName>
        <fullName evidence="3">Beta-glucuronidase</fullName>
        <ecNumber evidence="2">3.2.1.31</ecNumber>
    </recommendedName>
</protein>
<feature type="domain" description="Glycoside hydrolase family 2 immunoglobulin-like beta-sandwich" evidence="7">
    <location>
        <begin position="229"/>
        <end position="304"/>
    </location>
</feature>
<keyword evidence="6" id="KW-0732">Signal</keyword>
<dbReference type="PANTHER" id="PTHR10066:SF67">
    <property type="entry name" value="BETA-GLUCURONIDASE"/>
    <property type="match status" value="1"/>
</dbReference>
<evidence type="ECO:0000256" key="2">
    <source>
        <dbReference type="ARBA" id="ARBA00012761"/>
    </source>
</evidence>
<feature type="domain" description="Glycoside hydrolase family 2 catalytic" evidence="8">
    <location>
        <begin position="308"/>
        <end position="548"/>
    </location>
</feature>
<dbReference type="InterPro" id="IPR006103">
    <property type="entry name" value="Glyco_hydro_2_cat"/>
</dbReference>
<gene>
    <name evidence="10" type="ORF">SAMN05216462_0729</name>
</gene>
<keyword evidence="4" id="KW-0378">Hydrolase</keyword>
<dbReference type="InterPro" id="IPR017853">
    <property type="entry name" value="GH"/>
</dbReference>
<name>A0A1H3YMV2_XYLRU</name>
<accession>A0A1H3YMV2</accession>
<evidence type="ECO:0000256" key="3">
    <source>
        <dbReference type="ARBA" id="ARBA00016205"/>
    </source>
</evidence>
<comment type="similarity">
    <text evidence="1">Belongs to the glycosyl hydrolase 2 family.</text>
</comment>
<evidence type="ECO:0000256" key="5">
    <source>
        <dbReference type="ARBA" id="ARBA00023295"/>
    </source>
</evidence>
<dbReference type="Pfam" id="PF00703">
    <property type="entry name" value="Glyco_hydro_2"/>
    <property type="match status" value="1"/>
</dbReference>
<evidence type="ECO:0000313" key="11">
    <source>
        <dbReference type="Proteomes" id="UP000182257"/>
    </source>
</evidence>
<dbReference type="InterPro" id="IPR008979">
    <property type="entry name" value="Galactose-bd-like_sf"/>
</dbReference>
<dbReference type="GO" id="GO:0030246">
    <property type="term" value="F:carbohydrate binding"/>
    <property type="evidence" value="ECO:0007669"/>
    <property type="project" value="TreeGrafter"/>
</dbReference>
<evidence type="ECO:0000313" key="10">
    <source>
        <dbReference type="EMBL" id="SEA12949.1"/>
    </source>
</evidence>
<dbReference type="GO" id="GO:0019391">
    <property type="term" value="P:glucuronoside catabolic process"/>
    <property type="evidence" value="ECO:0007669"/>
    <property type="project" value="TreeGrafter"/>
</dbReference>
<dbReference type="Pfam" id="PF02837">
    <property type="entry name" value="Glyco_hydro_2_N"/>
    <property type="match status" value="1"/>
</dbReference>
<organism evidence="10 11">
    <name type="scientific">Xylanibacter ruminicola</name>
    <name type="common">Prevotella ruminicola</name>
    <dbReference type="NCBI Taxonomy" id="839"/>
    <lineage>
        <taxon>Bacteria</taxon>
        <taxon>Pseudomonadati</taxon>
        <taxon>Bacteroidota</taxon>
        <taxon>Bacteroidia</taxon>
        <taxon>Bacteroidales</taxon>
        <taxon>Prevotellaceae</taxon>
        <taxon>Xylanibacter</taxon>
    </lineage>
</organism>
<evidence type="ECO:0000259" key="9">
    <source>
        <dbReference type="Pfam" id="PF02837"/>
    </source>
</evidence>
<dbReference type="InterPro" id="IPR013783">
    <property type="entry name" value="Ig-like_fold"/>
</dbReference>
<dbReference type="InterPro" id="IPR036156">
    <property type="entry name" value="Beta-gal/glucu_dom_sf"/>
</dbReference>
<dbReference type="Gene3D" id="2.60.40.10">
    <property type="entry name" value="Immunoglobulins"/>
    <property type="match status" value="1"/>
</dbReference>
<dbReference type="InterPro" id="IPR006104">
    <property type="entry name" value="Glyco_hydro_2_N"/>
</dbReference>
<dbReference type="EC" id="3.2.1.31" evidence="2"/>
<evidence type="ECO:0000256" key="1">
    <source>
        <dbReference type="ARBA" id="ARBA00007401"/>
    </source>
</evidence>
<feature type="domain" description="Glycosyl hydrolases family 2 sugar binding" evidence="9">
    <location>
        <begin position="39"/>
        <end position="206"/>
    </location>
</feature>
<evidence type="ECO:0000256" key="6">
    <source>
        <dbReference type="SAM" id="SignalP"/>
    </source>
</evidence>
<dbReference type="InterPro" id="IPR006101">
    <property type="entry name" value="Glyco_hydro_2"/>
</dbReference>
<dbReference type="Proteomes" id="UP000182257">
    <property type="component" value="Unassembled WGS sequence"/>
</dbReference>
<dbReference type="GO" id="GO:0004566">
    <property type="term" value="F:beta-glucuronidase activity"/>
    <property type="evidence" value="ECO:0007669"/>
    <property type="project" value="TreeGrafter"/>
</dbReference>
<dbReference type="GO" id="GO:0005975">
    <property type="term" value="P:carbohydrate metabolic process"/>
    <property type="evidence" value="ECO:0007669"/>
    <property type="project" value="InterPro"/>
</dbReference>
<feature type="chain" id="PRO_5010209124" description="Beta-glucuronidase" evidence="6">
    <location>
        <begin position="21"/>
        <end position="604"/>
    </location>
</feature>
<dbReference type="EMBL" id="FNRF01000001">
    <property type="protein sequence ID" value="SEA12949.1"/>
    <property type="molecule type" value="Genomic_DNA"/>
</dbReference>
<evidence type="ECO:0000259" key="7">
    <source>
        <dbReference type="Pfam" id="PF00703"/>
    </source>
</evidence>
<dbReference type="Gene3D" id="2.60.120.260">
    <property type="entry name" value="Galactose-binding domain-like"/>
    <property type="match status" value="1"/>
</dbReference>
<dbReference type="PANTHER" id="PTHR10066">
    <property type="entry name" value="BETA-GLUCURONIDASE"/>
    <property type="match status" value="1"/>
</dbReference>
<dbReference type="Pfam" id="PF02836">
    <property type="entry name" value="Glyco_hydro_2_C"/>
    <property type="match status" value="1"/>
</dbReference>
<dbReference type="OrthoDB" id="9801077at2"/>
<dbReference type="InterPro" id="IPR006102">
    <property type="entry name" value="Ig-like_GH2"/>
</dbReference>